<reference evidence="2" key="1">
    <citation type="journal article" date="2019" name="Int. J. Syst. Evol. Microbiol.">
        <title>The Global Catalogue of Microorganisms (GCM) 10K type strain sequencing project: providing services to taxonomists for standard genome sequencing and annotation.</title>
        <authorList>
            <consortium name="The Broad Institute Genomics Platform"/>
            <consortium name="The Broad Institute Genome Sequencing Center for Infectious Disease"/>
            <person name="Wu L."/>
            <person name="Ma J."/>
        </authorList>
    </citation>
    <scope>NUCLEOTIDE SEQUENCE [LARGE SCALE GENOMIC DNA]</scope>
    <source>
        <strain evidence="2">CGMCC 4.1641</strain>
    </source>
</reference>
<evidence type="ECO:0000313" key="1">
    <source>
        <dbReference type="EMBL" id="MFC4302678.1"/>
    </source>
</evidence>
<sequence>MSSFFDSGPLPDWKDIQQWLGKDIPWELAENWDRREDSGWLNDYIQKMMRQSKSAARIQARSPVQVELKQGAKYVDVKIGLLPDTDIKQLRLFATSEHLRLSGLPGDKKRVVRFPYLVYARSGKAVMKKERELLVRFKRKPLEKSEYELFIQN</sequence>
<name>A0ABV8S6Y2_9BACL</name>
<keyword evidence="2" id="KW-1185">Reference proteome</keyword>
<organism evidence="1 2">
    <name type="scientific">Cohnella boryungensis</name>
    <dbReference type="NCBI Taxonomy" id="768479"/>
    <lineage>
        <taxon>Bacteria</taxon>
        <taxon>Bacillati</taxon>
        <taxon>Bacillota</taxon>
        <taxon>Bacilli</taxon>
        <taxon>Bacillales</taxon>
        <taxon>Paenibacillaceae</taxon>
        <taxon>Cohnella</taxon>
    </lineage>
</organism>
<evidence type="ECO:0008006" key="3">
    <source>
        <dbReference type="Google" id="ProtNLM"/>
    </source>
</evidence>
<protein>
    <recommendedName>
        <fullName evidence="3">Hsp20/alpha crystallin family protein</fullName>
    </recommendedName>
</protein>
<accession>A0ABV8S6Y2</accession>
<evidence type="ECO:0000313" key="2">
    <source>
        <dbReference type="Proteomes" id="UP001595755"/>
    </source>
</evidence>
<proteinExistence type="predicted"/>
<gene>
    <name evidence="1" type="ORF">ACFO1S_04385</name>
</gene>
<dbReference type="Proteomes" id="UP001595755">
    <property type="component" value="Unassembled WGS sequence"/>
</dbReference>
<dbReference type="RefSeq" id="WP_204604443.1">
    <property type="nucleotide sequence ID" value="NZ_JBHSED010000004.1"/>
</dbReference>
<comment type="caution">
    <text evidence="1">The sequence shown here is derived from an EMBL/GenBank/DDBJ whole genome shotgun (WGS) entry which is preliminary data.</text>
</comment>
<dbReference type="EMBL" id="JBHSED010000004">
    <property type="protein sequence ID" value="MFC4302678.1"/>
    <property type="molecule type" value="Genomic_DNA"/>
</dbReference>